<reference evidence="2 3" key="1">
    <citation type="submission" date="2018-01" db="EMBL/GenBank/DDBJ databases">
        <title>Genome sequence of the PGP bacterium Paenibacillus illinoisensis E3.</title>
        <authorList>
            <person name="Rolli E."/>
            <person name="Marasco R."/>
            <person name="Bessem C."/>
            <person name="Michoud G."/>
            <person name="Gaiarsa S."/>
            <person name="Borin S."/>
            <person name="Daffonchio D."/>
        </authorList>
    </citation>
    <scope>NUCLEOTIDE SEQUENCE [LARGE SCALE GENOMIC DNA]</scope>
    <source>
        <strain evidence="2 3">E3</strain>
    </source>
</reference>
<dbReference type="RefSeq" id="WP_110757255.1">
    <property type="nucleotide sequence ID" value="NZ_PRLG01000012.1"/>
</dbReference>
<name>A0A2W0CD67_9BACL</name>
<comment type="caution">
    <text evidence="2">The sequence shown here is derived from an EMBL/GenBank/DDBJ whole genome shotgun (WGS) entry which is preliminary data.</text>
</comment>
<feature type="region of interest" description="Disordered" evidence="1">
    <location>
        <begin position="195"/>
        <end position="214"/>
    </location>
</feature>
<sequence>MGDFIKRWGLAASICFIVGLLLLDFSSGQKEITTESAVESLTQDPSQTNVMDWEVTKLSPEQFQERYTELTGERTSKEPINQEHECQKADTTEEQTPSIIMECYDAEYAANIALEEGISAQAGVLVQVREVRNGDMIRKEFRKVYENTGYLSSDDSSSSELVKNYVLGTLQDRSRLQINFSGYVAHLERQGEWEARNQRAKDPQHFSGSGFFQL</sequence>
<feature type="region of interest" description="Disordered" evidence="1">
    <location>
        <begin position="70"/>
        <end position="93"/>
    </location>
</feature>
<evidence type="ECO:0000256" key="1">
    <source>
        <dbReference type="SAM" id="MobiDB-lite"/>
    </source>
</evidence>
<feature type="compositionally biased region" description="Basic and acidic residues" evidence="1">
    <location>
        <begin position="70"/>
        <end position="91"/>
    </location>
</feature>
<evidence type="ECO:0000313" key="3">
    <source>
        <dbReference type="Proteomes" id="UP000247459"/>
    </source>
</evidence>
<dbReference type="Proteomes" id="UP000247459">
    <property type="component" value="Unassembled WGS sequence"/>
</dbReference>
<feature type="compositionally biased region" description="Basic and acidic residues" evidence="1">
    <location>
        <begin position="195"/>
        <end position="204"/>
    </location>
</feature>
<protein>
    <submittedName>
        <fullName evidence="2">Uncharacterized protein</fullName>
    </submittedName>
</protein>
<accession>A0A2W0CD67</accession>
<dbReference type="AlphaFoldDB" id="A0A2W0CD67"/>
<gene>
    <name evidence="2" type="ORF">PIL02S_01512</name>
</gene>
<proteinExistence type="predicted"/>
<evidence type="ECO:0000313" key="2">
    <source>
        <dbReference type="EMBL" id="PYY30147.1"/>
    </source>
</evidence>
<dbReference type="OrthoDB" id="2611477at2"/>
<organism evidence="2 3">
    <name type="scientific">Paenibacillus illinoisensis</name>
    <dbReference type="NCBI Taxonomy" id="59845"/>
    <lineage>
        <taxon>Bacteria</taxon>
        <taxon>Bacillati</taxon>
        <taxon>Bacillota</taxon>
        <taxon>Bacilli</taxon>
        <taxon>Bacillales</taxon>
        <taxon>Paenibacillaceae</taxon>
        <taxon>Paenibacillus</taxon>
    </lineage>
</organism>
<dbReference type="EMBL" id="PRLG01000012">
    <property type="protein sequence ID" value="PYY30147.1"/>
    <property type="molecule type" value="Genomic_DNA"/>
</dbReference>